<evidence type="ECO:0000256" key="2">
    <source>
        <dbReference type="ARBA" id="ARBA00022540"/>
    </source>
</evidence>
<sequence>MADTAVENLTKVTEETSIVEPQTEQVEQTEQAEQAEPAQEQQEEQQKNDDSVKTIFDSVTEFNTIHPLSTGWALWYIKPATPGIKEDWKELLSEIVRFSSVEEFWGIYNNIPKVSELPIKGDYAIYRQGIRPEWEEEENKQGGKWFTTFGKGQKNSIDENWLKVVLGAIGEVLEGSEAPEAGSKEAETYQPLVMGLFLNVRKTGVRVELWTRTADNKDRLMDIGNKFKTLLNPPDRVEFTKHTDSMNKGTSRSDAKLTIY</sequence>
<keyword evidence="3" id="KW-0810">Translation regulation</keyword>
<evidence type="ECO:0000256" key="1">
    <source>
        <dbReference type="ARBA" id="ARBA00009860"/>
    </source>
</evidence>
<dbReference type="STRING" id="857566.A0A1E3PRB8"/>
<keyword evidence="2 6" id="KW-0396">Initiation factor</keyword>
<dbReference type="InterPro" id="IPR001040">
    <property type="entry name" value="TIF_eIF_4E"/>
</dbReference>
<dbReference type="InterPro" id="IPR023398">
    <property type="entry name" value="TIF_eIF4e-like"/>
</dbReference>
<accession>A0A1E3PRB8</accession>
<dbReference type="GO" id="GO:0000340">
    <property type="term" value="F:RNA 7-methylguanosine cap binding"/>
    <property type="evidence" value="ECO:0007669"/>
    <property type="project" value="TreeGrafter"/>
</dbReference>
<name>A0A1E3PRB8_9ASCO</name>
<evidence type="ECO:0000256" key="7">
    <source>
        <dbReference type="SAM" id="MobiDB-lite"/>
    </source>
</evidence>
<dbReference type="Pfam" id="PF01652">
    <property type="entry name" value="IF4E"/>
    <property type="match status" value="1"/>
</dbReference>
<evidence type="ECO:0000256" key="5">
    <source>
        <dbReference type="ARBA" id="ARBA00022917"/>
    </source>
</evidence>
<feature type="compositionally biased region" description="Low complexity" evidence="7">
    <location>
        <begin position="19"/>
        <end position="40"/>
    </location>
</feature>
<dbReference type="PANTHER" id="PTHR11960">
    <property type="entry name" value="EUKARYOTIC TRANSLATION INITIATION FACTOR 4E RELATED"/>
    <property type="match status" value="1"/>
</dbReference>
<dbReference type="GO" id="GO:0016281">
    <property type="term" value="C:eukaryotic translation initiation factor 4F complex"/>
    <property type="evidence" value="ECO:0007669"/>
    <property type="project" value="TreeGrafter"/>
</dbReference>
<evidence type="ECO:0000256" key="4">
    <source>
        <dbReference type="ARBA" id="ARBA00022884"/>
    </source>
</evidence>
<dbReference type="OrthoDB" id="590761at2759"/>
<evidence type="ECO:0000256" key="3">
    <source>
        <dbReference type="ARBA" id="ARBA00022845"/>
    </source>
</evidence>
<dbReference type="EMBL" id="KV454406">
    <property type="protein sequence ID" value="ODQ67965.1"/>
    <property type="molecule type" value="Genomic_DNA"/>
</dbReference>
<proteinExistence type="inferred from homology"/>
<reference evidence="8 9" key="1">
    <citation type="journal article" date="2016" name="Proc. Natl. Acad. Sci. U.S.A.">
        <title>Comparative genomics of biotechnologically important yeasts.</title>
        <authorList>
            <person name="Riley R."/>
            <person name="Haridas S."/>
            <person name="Wolfe K.H."/>
            <person name="Lopes M.R."/>
            <person name="Hittinger C.T."/>
            <person name="Goeker M."/>
            <person name="Salamov A.A."/>
            <person name="Wisecaver J.H."/>
            <person name="Long T.M."/>
            <person name="Calvey C.H."/>
            <person name="Aerts A.L."/>
            <person name="Barry K.W."/>
            <person name="Choi C."/>
            <person name="Clum A."/>
            <person name="Coughlan A.Y."/>
            <person name="Deshpande S."/>
            <person name="Douglass A.P."/>
            <person name="Hanson S.J."/>
            <person name="Klenk H.-P."/>
            <person name="LaButti K.M."/>
            <person name="Lapidus A."/>
            <person name="Lindquist E.A."/>
            <person name="Lipzen A.M."/>
            <person name="Meier-Kolthoff J.P."/>
            <person name="Ohm R.A."/>
            <person name="Otillar R.P."/>
            <person name="Pangilinan J.L."/>
            <person name="Peng Y."/>
            <person name="Rokas A."/>
            <person name="Rosa C.A."/>
            <person name="Scheuner C."/>
            <person name="Sibirny A.A."/>
            <person name="Slot J.C."/>
            <person name="Stielow J.B."/>
            <person name="Sun H."/>
            <person name="Kurtzman C.P."/>
            <person name="Blackwell M."/>
            <person name="Grigoriev I.V."/>
            <person name="Jeffries T.W."/>
        </authorList>
    </citation>
    <scope>NUCLEOTIDE SEQUENCE [LARGE SCALE GENOMIC DNA]</scope>
    <source>
        <strain evidence="8 9">DSM 6958</strain>
    </source>
</reference>
<keyword evidence="9" id="KW-1185">Reference proteome</keyword>
<keyword evidence="5 6" id="KW-0648">Protein biosynthesis</keyword>
<dbReference type="PANTHER" id="PTHR11960:SF8">
    <property type="entry name" value="EUKARYOTIC TRANSLATION INITIATION FACTOR 4E1-RELATED"/>
    <property type="match status" value="1"/>
</dbReference>
<protein>
    <submittedName>
        <fullName evidence="8">Eukaryotic translation initiation factor 4E</fullName>
    </submittedName>
</protein>
<dbReference type="Gene3D" id="3.30.760.10">
    <property type="entry name" value="RNA Cap, Translation Initiation Factor Eif4e"/>
    <property type="match status" value="1"/>
</dbReference>
<evidence type="ECO:0000313" key="8">
    <source>
        <dbReference type="EMBL" id="ODQ67965.1"/>
    </source>
</evidence>
<comment type="similarity">
    <text evidence="1 6">Belongs to the eukaryotic initiation factor 4E family.</text>
</comment>
<dbReference type="AlphaFoldDB" id="A0A1E3PRB8"/>
<dbReference type="GO" id="GO:0006417">
    <property type="term" value="P:regulation of translation"/>
    <property type="evidence" value="ECO:0007669"/>
    <property type="project" value="UniProtKB-KW"/>
</dbReference>
<dbReference type="Proteomes" id="UP000095009">
    <property type="component" value="Unassembled WGS sequence"/>
</dbReference>
<feature type="region of interest" description="Disordered" evidence="7">
    <location>
        <begin position="238"/>
        <end position="260"/>
    </location>
</feature>
<dbReference type="SUPFAM" id="SSF55418">
    <property type="entry name" value="eIF4e-like"/>
    <property type="match status" value="1"/>
</dbReference>
<gene>
    <name evidence="8" type="ORF">NADFUDRAFT_44664</name>
</gene>
<evidence type="ECO:0000313" key="9">
    <source>
        <dbReference type="Proteomes" id="UP000095009"/>
    </source>
</evidence>
<feature type="region of interest" description="Disordered" evidence="7">
    <location>
        <begin position="1"/>
        <end position="50"/>
    </location>
</feature>
<organism evidence="8 9">
    <name type="scientific">Nadsonia fulvescens var. elongata DSM 6958</name>
    <dbReference type="NCBI Taxonomy" id="857566"/>
    <lineage>
        <taxon>Eukaryota</taxon>
        <taxon>Fungi</taxon>
        <taxon>Dikarya</taxon>
        <taxon>Ascomycota</taxon>
        <taxon>Saccharomycotina</taxon>
        <taxon>Dipodascomycetes</taxon>
        <taxon>Dipodascales</taxon>
        <taxon>Dipodascales incertae sedis</taxon>
        <taxon>Nadsonia</taxon>
    </lineage>
</organism>
<keyword evidence="4 6" id="KW-0694">RNA-binding</keyword>
<dbReference type="GO" id="GO:0003743">
    <property type="term" value="F:translation initiation factor activity"/>
    <property type="evidence" value="ECO:0007669"/>
    <property type="project" value="UniProtKB-KW"/>
</dbReference>
<evidence type="ECO:0000256" key="6">
    <source>
        <dbReference type="RuleBase" id="RU004374"/>
    </source>
</evidence>